<feature type="compositionally biased region" description="Polar residues" evidence="1">
    <location>
        <begin position="628"/>
        <end position="637"/>
    </location>
</feature>
<dbReference type="InterPro" id="IPR032675">
    <property type="entry name" value="LRR_dom_sf"/>
</dbReference>
<dbReference type="CDD" id="cd09917">
    <property type="entry name" value="F-box_SF"/>
    <property type="match status" value="1"/>
</dbReference>
<evidence type="ECO:0000259" key="3">
    <source>
        <dbReference type="Pfam" id="PF25372"/>
    </source>
</evidence>
<dbReference type="InterPro" id="IPR036047">
    <property type="entry name" value="F-box-like_dom_sf"/>
</dbReference>
<name>A0ABR1K0A1_9AGAR</name>
<evidence type="ECO:0000259" key="2">
    <source>
        <dbReference type="Pfam" id="PF12937"/>
    </source>
</evidence>
<feature type="region of interest" description="Disordered" evidence="1">
    <location>
        <begin position="687"/>
        <end position="707"/>
    </location>
</feature>
<dbReference type="InterPro" id="IPR006553">
    <property type="entry name" value="Leu-rich_rpt_Cys-con_subtyp"/>
</dbReference>
<feature type="domain" description="F-box" evidence="2">
    <location>
        <begin position="68"/>
        <end position="113"/>
    </location>
</feature>
<organism evidence="4 5">
    <name type="scientific">Marasmiellus scandens</name>
    <dbReference type="NCBI Taxonomy" id="2682957"/>
    <lineage>
        <taxon>Eukaryota</taxon>
        <taxon>Fungi</taxon>
        <taxon>Dikarya</taxon>
        <taxon>Basidiomycota</taxon>
        <taxon>Agaricomycotina</taxon>
        <taxon>Agaricomycetes</taxon>
        <taxon>Agaricomycetidae</taxon>
        <taxon>Agaricales</taxon>
        <taxon>Marasmiineae</taxon>
        <taxon>Omphalotaceae</taxon>
        <taxon>Marasmiellus</taxon>
    </lineage>
</organism>
<sequence>MVYYNNRNISSSTSLSGDDDEDDRVKPTAAFDDTDHQSDLTVTISPAQWSSKHSPLPIPRRNLGHSPISSLPPEILIHVLKHLHGTRDLYSALRVSRTWCECSVELLWHKPAFNKIDTLMKMVRLLVTPDQTFTYASFIRRLNFLSLAKDLRDDAFSVLAQCDRLERLTLVGCSPLSEPAISRVLPSFPNLVAVDLTGVENTSDDAIVGLATVAKRLQGINLAGCKHVSDEGVLALAANCPLLRRVKLSGLELLTDKPLSALAKSCPLLLEIDLNHCKLITDASIRDIWTYSANMREMRLSHCPELTDAAFPAPLRKEHAVQLDAPNPFPNSHADAGERPPLIVHRTFEHLRMLDLTACPLVTDDAIEGIISHAPKIRNLVLSKCVLLTDRAVDNICRLGRHLHYLHLGHAAKITDRSVRNLARSCTRLRYVDFANCVLLTDLSVFELSSLPKLRRVGLVRVNQITDEGIYALADRHATLERIHLSYCDQITVMAIHFLLQKLHKLTHLSLTGVTAFRQPELQQFCREPPQDFNSVQQASFCVYSGKGVSQLRAYLTELFDRITEMNGTDDTEYEDDGYDAEGYREEDTPEPEVEPEDVEEEEFNTPHITDRGHRYQLHPVDHRQRHSSFPPQSIPHNSDHPSTPAILHDAVSRLNAQLVAARSNRNSRGPNQRTMADVLPLVENSQSAGSDVASNQSGDTNRSGGTFFRTLQEGTISPRYSGVMTPDLNFAEIGHGRAGPSNVQQQHQLRRTQAHGPQHRPPFIELDPPASATSSANSQIRTSGLSTAWTSHSPQNDSHMTEAGIPWPYREPASPSPEASPSPNQQSQDSVHAALDPGARGRNTKRSSLRQHLNAAEHYASSLLFGRSQGRPNSDGAAGSSTNVGFM</sequence>
<feature type="region of interest" description="Disordered" evidence="1">
    <location>
        <begin position="1"/>
        <end position="32"/>
    </location>
</feature>
<protein>
    <submittedName>
        <fullName evidence="4">SCF ubiquitin ligase complex subunit</fullName>
    </submittedName>
</protein>
<feature type="region of interest" description="Disordered" evidence="1">
    <location>
        <begin position="865"/>
        <end position="888"/>
    </location>
</feature>
<reference evidence="4 5" key="1">
    <citation type="submission" date="2024-01" db="EMBL/GenBank/DDBJ databases">
        <title>A draft genome for the cacao thread blight pathogen Marasmiellus scandens.</title>
        <authorList>
            <person name="Baruah I.K."/>
            <person name="Leung J."/>
            <person name="Bukari Y."/>
            <person name="Amoako-Attah I."/>
            <person name="Meinhardt L.W."/>
            <person name="Bailey B.A."/>
            <person name="Cohen S.P."/>
        </authorList>
    </citation>
    <scope>NUCLEOTIDE SEQUENCE [LARGE SCALE GENOMIC DNA]</scope>
    <source>
        <strain evidence="4 5">GH-19</strain>
    </source>
</reference>
<feature type="compositionally biased region" description="Polar residues" evidence="1">
    <location>
        <begin position="1"/>
        <end position="16"/>
    </location>
</feature>
<feature type="compositionally biased region" description="Polar residues" evidence="1">
    <location>
        <begin position="772"/>
        <end position="799"/>
    </location>
</feature>
<gene>
    <name evidence="4" type="primary">GRR1_1</name>
    <name evidence="4" type="ORF">VKT23_001885</name>
</gene>
<evidence type="ECO:0000313" key="4">
    <source>
        <dbReference type="EMBL" id="KAK7470460.1"/>
    </source>
</evidence>
<keyword evidence="5" id="KW-1185">Reference proteome</keyword>
<dbReference type="InterPro" id="IPR001810">
    <property type="entry name" value="F-box_dom"/>
</dbReference>
<dbReference type="PANTHER" id="PTHR13318">
    <property type="entry name" value="PARTNER OF PAIRED, ISOFORM B-RELATED"/>
    <property type="match status" value="1"/>
</dbReference>
<feature type="compositionally biased region" description="Acidic residues" evidence="1">
    <location>
        <begin position="588"/>
        <end position="604"/>
    </location>
</feature>
<feature type="domain" description="F-box/LRR-repeat protein 15-like leucin rich repeat" evidence="3">
    <location>
        <begin position="157"/>
        <end position="295"/>
    </location>
</feature>
<proteinExistence type="predicted"/>
<evidence type="ECO:0000256" key="1">
    <source>
        <dbReference type="SAM" id="MobiDB-lite"/>
    </source>
</evidence>
<comment type="caution">
    <text evidence="4">The sequence shown here is derived from an EMBL/GenBank/DDBJ whole genome shotgun (WGS) entry which is preliminary data.</text>
</comment>
<dbReference type="SMART" id="SM00367">
    <property type="entry name" value="LRR_CC"/>
    <property type="match status" value="12"/>
</dbReference>
<dbReference type="SUPFAM" id="SSF52047">
    <property type="entry name" value="RNI-like"/>
    <property type="match status" value="2"/>
</dbReference>
<keyword evidence="4" id="KW-0436">Ligase</keyword>
<dbReference type="SUPFAM" id="SSF81383">
    <property type="entry name" value="F-box domain"/>
    <property type="match status" value="1"/>
</dbReference>
<feature type="domain" description="F-box/LRR-repeat protein 15-like leucin rich repeat" evidence="3">
    <location>
        <begin position="402"/>
        <end position="514"/>
    </location>
</feature>
<accession>A0ABR1K0A1</accession>
<dbReference type="InterPro" id="IPR057207">
    <property type="entry name" value="FBXL15_LRR"/>
</dbReference>
<dbReference type="Gene3D" id="3.80.10.10">
    <property type="entry name" value="Ribonuclease Inhibitor"/>
    <property type="match status" value="2"/>
</dbReference>
<dbReference type="Pfam" id="PF25372">
    <property type="entry name" value="DUF7885"/>
    <property type="match status" value="2"/>
</dbReference>
<feature type="compositionally biased region" description="Acidic residues" evidence="1">
    <location>
        <begin position="568"/>
        <end position="580"/>
    </location>
</feature>
<dbReference type="Pfam" id="PF12937">
    <property type="entry name" value="F-box-like"/>
    <property type="match status" value="1"/>
</dbReference>
<dbReference type="Proteomes" id="UP001498398">
    <property type="component" value="Unassembled WGS sequence"/>
</dbReference>
<dbReference type="GO" id="GO:0016874">
    <property type="term" value="F:ligase activity"/>
    <property type="evidence" value="ECO:0007669"/>
    <property type="project" value="UniProtKB-KW"/>
</dbReference>
<evidence type="ECO:0000313" key="5">
    <source>
        <dbReference type="Proteomes" id="UP001498398"/>
    </source>
</evidence>
<dbReference type="EMBL" id="JBANRG010000002">
    <property type="protein sequence ID" value="KAK7470460.1"/>
    <property type="molecule type" value="Genomic_DNA"/>
</dbReference>
<feature type="compositionally biased region" description="Polar residues" evidence="1">
    <location>
        <begin position="687"/>
        <end position="705"/>
    </location>
</feature>
<feature type="region of interest" description="Disordered" evidence="1">
    <location>
        <begin position="568"/>
        <end position="645"/>
    </location>
</feature>
<feature type="region of interest" description="Disordered" evidence="1">
    <location>
        <begin position="733"/>
        <end position="849"/>
    </location>
</feature>